<keyword evidence="11 13" id="KW-0443">Lipid metabolism</keyword>
<dbReference type="OrthoDB" id="9766423at2"/>
<comment type="similarity">
    <text evidence="13">Belongs to the LpxK family.</text>
</comment>
<evidence type="ECO:0000256" key="4">
    <source>
        <dbReference type="ARBA" id="ARBA00016436"/>
    </source>
</evidence>
<evidence type="ECO:0000256" key="12">
    <source>
        <dbReference type="ARBA" id="ARBA00029757"/>
    </source>
</evidence>
<keyword evidence="10 13" id="KW-0067">ATP-binding</keyword>
<organism evidence="14 15">
    <name type="scientific">Marinobacter lipolyticus SM19</name>
    <dbReference type="NCBI Taxonomy" id="1318628"/>
    <lineage>
        <taxon>Bacteria</taxon>
        <taxon>Pseudomonadati</taxon>
        <taxon>Pseudomonadota</taxon>
        <taxon>Gammaproteobacteria</taxon>
        <taxon>Pseudomonadales</taxon>
        <taxon>Marinobacteraceae</taxon>
        <taxon>Marinobacter</taxon>
    </lineage>
</organism>
<dbReference type="InterPro" id="IPR027417">
    <property type="entry name" value="P-loop_NTPase"/>
</dbReference>
<sequence length="342" mass="37444">MTTLTDRLWYSHGRPLWPLYPLAWLYRIVAEGRRRKAWQVKDEPLPVPVVVVGNITAGGTGKSPLTAWLVSLLKEQGWRPVILSRGYGGRSNEYPLQVGPGTGAEVAGDEPVMLAQETGCPVVVDPQRKRGALWALEHQLGDVLICDDGLQHYRLPRDIELAVFDAERGIGNGAGIPVGPLREPLDRLSGVDFVVTNGGTLEELEHPAQFAMTLEPAELRNLKTGKTASLDCLREKHVHAVAGIGNPGRFFATLEALGARVSATAFADHHKFRAADLQVGDGDWLLMTAKDAVKCREFAPDNAWVLSVQAKLPETFAKAFLARVQECKDYLTINEPVRAHNG</sequence>
<dbReference type="GO" id="GO:0009244">
    <property type="term" value="P:lipopolysaccharide core region biosynthetic process"/>
    <property type="evidence" value="ECO:0007669"/>
    <property type="project" value="TreeGrafter"/>
</dbReference>
<comment type="catalytic activity">
    <reaction evidence="13">
        <text>a lipid A disaccharide + ATP = a lipid IVA + ADP + H(+)</text>
        <dbReference type="Rhea" id="RHEA:67840"/>
        <dbReference type="ChEBI" id="CHEBI:15378"/>
        <dbReference type="ChEBI" id="CHEBI:30616"/>
        <dbReference type="ChEBI" id="CHEBI:176343"/>
        <dbReference type="ChEBI" id="CHEBI:176425"/>
        <dbReference type="ChEBI" id="CHEBI:456216"/>
        <dbReference type="EC" id="2.7.1.130"/>
    </reaction>
</comment>
<evidence type="ECO:0000256" key="8">
    <source>
        <dbReference type="ARBA" id="ARBA00022741"/>
    </source>
</evidence>
<dbReference type="GO" id="GO:0009029">
    <property type="term" value="F:lipid-A 4'-kinase activity"/>
    <property type="evidence" value="ECO:0007669"/>
    <property type="project" value="UniProtKB-UniRule"/>
</dbReference>
<evidence type="ECO:0000313" key="15">
    <source>
        <dbReference type="Proteomes" id="UP000016540"/>
    </source>
</evidence>
<evidence type="ECO:0000256" key="1">
    <source>
        <dbReference type="ARBA" id="ARBA00002274"/>
    </source>
</evidence>
<accession>R8B2R1</accession>
<dbReference type="InterPro" id="IPR003758">
    <property type="entry name" value="LpxK"/>
</dbReference>
<keyword evidence="9 13" id="KW-0418">Kinase</keyword>
<dbReference type="AlphaFoldDB" id="R8B2R1"/>
<dbReference type="Proteomes" id="UP000016540">
    <property type="component" value="Unassembled WGS sequence"/>
</dbReference>
<dbReference type="PANTHER" id="PTHR42724">
    <property type="entry name" value="TETRAACYLDISACCHARIDE 4'-KINASE"/>
    <property type="match status" value="1"/>
</dbReference>
<evidence type="ECO:0000256" key="2">
    <source>
        <dbReference type="ARBA" id="ARBA00004870"/>
    </source>
</evidence>
<evidence type="ECO:0000256" key="7">
    <source>
        <dbReference type="ARBA" id="ARBA00022679"/>
    </source>
</evidence>
<dbReference type="UniPathway" id="UPA00359">
    <property type="reaction ID" value="UER00482"/>
</dbReference>
<evidence type="ECO:0000256" key="3">
    <source>
        <dbReference type="ARBA" id="ARBA00012071"/>
    </source>
</evidence>
<evidence type="ECO:0000256" key="6">
    <source>
        <dbReference type="ARBA" id="ARBA00022556"/>
    </source>
</evidence>
<keyword evidence="15" id="KW-1185">Reference proteome</keyword>
<keyword evidence="6 13" id="KW-0441">Lipid A biosynthesis</keyword>
<reference evidence="14 15" key="1">
    <citation type="journal article" date="2013" name="Genome Announc.">
        <title>Draft Genome Sequence of the Moderately Halophilic Bacterium Marinobacter lipolyticus Strain SM19.</title>
        <authorList>
            <person name="Papke R.T."/>
            <person name="de la Haba R.R."/>
            <person name="Infante-Dominguez C."/>
            <person name="Perez D."/>
            <person name="Sanchez-Porro C."/>
            <person name="Lapierre P."/>
            <person name="Ventosa A."/>
        </authorList>
    </citation>
    <scope>NUCLEOTIDE SEQUENCE [LARGE SCALE GENOMIC DNA]</scope>
    <source>
        <strain evidence="14 15">SM19</strain>
    </source>
</reference>
<dbReference type="PATRIC" id="fig|1318628.3.peg.1742"/>
<dbReference type="HOGENOM" id="CLU_038816_2_0_6"/>
<dbReference type="STRING" id="1318628.MARLIPOL_08699"/>
<keyword evidence="8 13" id="KW-0547">Nucleotide-binding</keyword>
<dbReference type="Pfam" id="PF02606">
    <property type="entry name" value="LpxK"/>
    <property type="match status" value="1"/>
</dbReference>
<dbReference type="eggNOG" id="COG1663">
    <property type="taxonomic scope" value="Bacteria"/>
</dbReference>
<keyword evidence="7 13" id="KW-0808">Transferase</keyword>
<dbReference type="EMBL" id="ASAD01000010">
    <property type="protein sequence ID" value="EON92819.1"/>
    <property type="molecule type" value="Genomic_DNA"/>
</dbReference>
<dbReference type="GO" id="GO:0005524">
    <property type="term" value="F:ATP binding"/>
    <property type="evidence" value="ECO:0007669"/>
    <property type="project" value="UniProtKB-UniRule"/>
</dbReference>
<dbReference type="RefSeq" id="WP_012137742.1">
    <property type="nucleotide sequence ID" value="NZ_KE007317.1"/>
</dbReference>
<dbReference type="GO" id="GO:0009245">
    <property type="term" value="P:lipid A biosynthetic process"/>
    <property type="evidence" value="ECO:0007669"/>
    <property type="project" value="UniProtKB-UniRule"/>
</dbReference>
<dbReference type="NCBIfam" id="TIGR00682">
    <property type="entry name" value="lpxK"/>
    <property type="match status" value="1"/>
</dbReference>
<comment type="caution">
    <text evidence="13">Lacks conserved residue(s) required for the propagation of feature annotation.</text>
</comment>
<evidence type="ECO:0000256" key="13">
    <source>
        <dbReference type="HAMAP-Rule" id="MF_00409"/>
    </source>
</evidence>
<name>R8B2R1_9GAMM</name>
<dbReference type="SUPFAM" id="SSF52540">
    <property type="entry name" value="P-loop containing nucleoside triphosphate hydrolases"/>
    <property type="match status" value="1"/>
</dbReference>
<dbReference type="EC" id="2.7.1.130" evidence="3 13"/>
<comment type="function">
    <text evidence="1 13">Transfers the gamma-phosphate of ATP to the 4'-position of a tetraacyldisaccharide 1-phosphate intermediate (termed DS-1-P) to form tetraacyldisaccharide 1,4'-bis-phosphate (lipid IVA).</text>
</comment>
<comment type="pathway">
    <text evidence="2 13">Glycolipid biosynthesis; lipid IV(A) biosynthesis; lipid IV(A) from (3R)-3-hydroxytetradecanoyl-[acyl-carrier-protein] and UDP-N-acetyl-alpha-D-glucosamine: step 6/6.</text>
</comment>
<dbReference type="PANTHER" id="PTHR42724:SF1">
    <property type="entry name" value="TETRAACYLDISACCHARIDE 4'-KINASE, MITOCHONDRIAL-RELATED"/>
    <property type="match status" value="1"/>
</dbReference>
<evidence type="ECO:0000256" key="9">
    <source>
        <dbReference type="ARBA" id="ARBA00022777"/>
    </source>
</evidence>
<dbReference type="HAMAP" id="MF_00409">
    <property type="entry name" value="LpxK"/>
    <property type="match status" value="1"/>
</dbReference>
<evidence type="ECO:0000313" key="14">
    <source>
        <dbReference type="EMBL" id="EON92819.1"/>
    </source>
</evidence>
<protein>
    <recommendedName>
        <fullName evidence="4 13">Tetraacyldisaccharide 4'-kinase</fullName>
        <ecNumber evidence="3 13">2.7.1.130</ecNumber>
    </recommendedName>
    <alternativeName>
        <fullName evidence="12 13">Lipid A 4'-kinase</fullName>
    </alternativeName>
</protein>
<keyword evidence="5 13" id="KW-0444">Lipid biosynthesis</keyword>
<proteinExistence type="inferred from homology"/>
<evidence type="ECO:0000256" key="10">
    <source>
        <dbReference type="ARBA" id="ARBA00022840"/>
    </source>
</evidence>
<evidence type="ECO:0000256" key="5">
    <source>
        <dbReference type="ARBA" id="ARBA00022516"/>
    </source>
</evidence>
<gene>
    <name evidence="13" type="primary">lpxK</name>
    <name evidence="14" type="ORF">MARLIPOL_08699</name>
</gene>
<dbReference type="GO" id="GO:0005886">
    <property type="term" value="C:plasma membrane"/>
    <property type="evidence" value="ECO:0007669"/>
    <property type="project" value="TreeGrafter"/>
</dbReference>
<comment type="caution">
    <text evidence="14">The sequence shown here is derived from an EMBL/GenBank/DDBJ whole genome shotgun (WGS) entry which is preliminary data.</text>
</comment>
<evidence type="ECO:0000256" key="11">
    <source>
        <dbReference type="ARBA" id="ARBA00023098"/>
    </source>
</evidence>